<dbReference type="EMBL" id="BAAABM010000024">
    <property type="protein sequence ID" value="GAA0340659.1"/>
    <property type="molecule type" value="Genomic_DNA"/>
</dbReference>
<feature type="domain" description="NlpC/P60" evidence="6">
    <location>
        <begin position="58"/>
        <end position="232"/>
    </location>
</feature>
<sequence>MRIQNIVGLAGMAGIVAGVVAAVAGPAAQAAVRPAGAVARPVAVRALAGCDVLQPGASAVAQQAVRAACSQIGVWYSWGGGHGPVPGPTYGHYDGQDPASKNDGQRLGFDCSGLVRYAYYRATGRDILNGTADNQFHTGRAVARFSPGQGTGPLLPGDLLFWGRGHVHHVAVYLGAGQMVEAFQSGTHVRMTRVRLGGDYAGAVRIDGSGGGGTPGQGKYWVNTFAAATGYREPNTVDPQGVLNRGNNYVYCKVWGARVGGGAQYNHWWLRTDLDRTFPGKNGRGAYVSAYYLSRWGNDEARDVNGGPIPNC</sequence>
<evidence type="ECO:0000256" key="4">
    <source>
        <dbReference type="ARBA" id="ARBA00022807"/>
    </source>
</evidence>
<evidence type="ECO:0000256" key="3">
    <source>
        <dbReference type="ARBA" id="ARBA00022801"/>
    </source>
</evidence>
<dbReference type="PANTHER" id="PTHR47359">
    <property type="entry name" value="PEPTIDOGLYCAN DL-ENDOPEPTIDASE CWLO"/>
    <property type="match status" value="1"/>
</dbReference>
<accession>A0ABP3GAA5</accession>
<keyword evidence="5" id="KW-0732">Signal</keyword>
<keyword evidence="2" id="KW-0645">Protease</keyword>
<evidence type="ECO:0000256" key="1">
    <source>
        <dbReference type="ARBA" id="ARBA00007074"/>
    </source>
</evidence>
<dbReference type="Proteomes" id="UP001501822">
    <property type="component" value="Unassembled WGS sequence"/>
</dbReference>
<evidence type="ECO:0000313" key="7">
    <source>
        <dbReference type="EMBL" id="GAA0340659.1"/>
    </source>
</evidence>
<gene>
    <name evidence="7" type="ORF">GCM10010151_32840</name>
</gene>
<evidence type="ECO:0000256" key="5">
    <source>
        <dbReference type="SAM" id="SignalP"/>
    </source>
</evidence>
<comment type="caution">
    <text evidence="7">The sequence shown here is derived from an EMBL/GenBank/DDBJ whole genome shotgun (WGS) entry which is preliminary data.</text>
</comment>
<evidence type="ECO:0000313" key="8">
    <source>
        <dbReference type="Proteomes" id="UP001501822"/>
    </source>
</evidence>
<reference evidence="8" key="1">
    <citation type="journal article" date="2019" name="Int. J. Syst. Evol. Microbiol.">
        <title>The Global Catalogue of Microorganisms (GCM) 10K type strain sequencing project: providing services to taxonomists for standard genome sequencing and annotation.</title>
        <authorList>
            <consortium name="The Broad Institute Genomics Platform"/>
            <consortium name="The Broad Institute Genome Sequencing Center for Infectious Disease"/>
            <person name="Wu L."/>
            <person name="Ma J."/>
        </authorList>
    </citation>
    <scope>NUCLEOTIDE SEQUENCE [LARGE SCALE GENOMIC DNA]</scope>
    <source>
        <strain evidence="8">JCM 3146</strain>
    </source>
</reference>
<keyword evidence="8" id="KW-1185">Reference proteome</keyword>
<protein>
    <recommendedName>
        <fullName evidence="6">NlpC/P60 domain-containing protein</fullName>
    </recommendedName>
</protein>
<dbReference type="PROSITE" id="PS51935">
    <property type="entry name" value="NLPC_P60"/>
    <property type="match status" value="1"/>
</dbReference>
<name>A0ABP3GAA5_9ACTN</name>
<dbReference type="InterPro" id="IPR038765">
    <property type="entry name" value="Papain-like_cys_pep_sf"/>
</dbReference>
<dbReference type="InterPro" id="IPR000064">
    <property type="entry name" value="NLP_P60_dom"/>
</dbReference>
<dbReference type="SUPFAM" id="SSF54001">
    <property type="entry name" value="Cysteine proteinases"/>
    <property type="match status" value="1"/>
</dbReference>
<feature type="chain" id="PRO_5047239874" description="NlpC/P60 domain-containing protein" evidence="5">
    <location>
        <begin position="31"/>
        <end position="312"/>
    </location>
</feature>
<dbReference type="PANTHER" id="PTHR47359:SF3">
    <property type="entry name" value="NLP_P60 DOMAIN-CONTAINING PROTEIN-RELATED"/>
    <property type="match status" value="1"/>
</dbReference>
<keyword evidence="3" id="KW-0378">Hydrolase</keyword>
<dbReference type="InterPro" id="IPR051794">
    <property type="entry name" value="PG_Endopeptidase_C40"/>
</dbReference>
<keyword evidence="4" id="KW-0788">Thiol protease</keyword>
<feature type="signal peptide" evidence="5">
    <location>
        <begin position="1"/>
        <end position="30"/>
    </location>
</feature>
<organism evidence="7 8">
    <name type="scientific">Actinoallomurus spadix</name>
    <dbReference type="NCBI Taxonomy" id="79912"/>
    <lineage>
        <taxon>Bacteria</taxon>
        <taxon>Bacillati</taxon>
        <taxon>Actinomycetota</taxon>
        <taxon>Actinomycetes</taxon>
        <taxon>Streptosporangiales</taxon>
        <taxon>Thermomonosporaceae</taxon>
        <taxon>Actinoallomurus</taxon>
    </lineage>
</organism>
<evidence type="ECO:0000256" key="2">
    <source>
        <dbReference type="ARBA" id="ARBA00022670"/>
    </source>
</evidence>
<dbReference type="Pfam" id="PF00877">
    <property type="entry name" value="NLPC_P60"/>
    <property type="match status" value="1"/>
</dbReference>
<evidence type="ECO:0000259" key="6">
    <source>
        <dbReference type="PROSITE" id="PS51935"/>
    </source>
</evidence>
<comment type="similarity">
    <text evidence="1">Belongs to the peptidase C40 family.</text>
</comment>
<dbReference type="Gene3D" id="3.90.1720.10">
    <property type="entry name" value="endopeptidase domain like (from Nostoc punctiforme)"/>
    <property type="match status" value="1"/>
</dbReference>
<proteinExistence type="inferred from homology"/>